<keyword evidence="3" id="KW-1185">Reference proteome</keyword>
<dbReference type="Proteomes" id="UP000651977">
    <property type="component" value="Unassembled WGS sequence"/>
</dbReference>
<dbReference type="Pfam" id="PF08291">
    <property type="entry name" value="Peptidase_M15_3"/>
    <property type="match status" value="1"/>
</dbReference>
<dbReference type="EMBL" id="BMDY01000027">
    <property type="protein sequence ID" value="GGB18767.1"/>
    <property type="molecule type" value="Genomic_DNA"/>
</dbReference>
<gene>
    <name evidence="2" type="ORF">GCM10007414_35230</name>
</gene>
<protein>
    <recommendedName>
        <fullName evidence="1">Peptidase M15A C-terminal domain-containing protein</fullName>
    </recommendedName>
</protein>
<dbReference type="SUPFAM" id="SSF55166">
    <property type="entry name" value="Hedgehog/DD-peptidase"/>
    <property type="match status" value="1"/>
</dbReference>
<accession>A0ABQ1I602</accession>
<organism evidence="2 3">
    <name type="scientific">Agarivorans gilvus</name>
    <dbReference type="NCBI Taxonomy" id="680279"/>
    <lineage>
        <taxon>Bacteria</taxon>
        <taxon>Pseudomonadati</taxon>
        <taxon>Pseudomonadota</taxon>
        <taxon>Gammaproteobacteria</taxon>
        <taxon>Alteromonadales</taxon>
        <taxon>Alteromonadaceae</taxon>
        <taxon>Agarivorans</taxon>
    </lineage>
</organism>
<dbReference type="RefSeq" id="WP_373869503.1">
    <property type="nucleotide sequence ID" value="NZ_BMDY01000027.1"/>
</dbReference>
<sequence>MLVTIELRSNTKTLAKELDVLRKELGKPIKINSAYRTPEHNHKVGGKKNSLHVQAKAADIVVSGMTPKDVHAKILDLIACKKMAEGGLGLYNTFVHYDVRGYKARW</sequence>
<proteinExistence type="predicted"/>
<feature type="domain" description="Peptidase M15A C-terminal" evidence="1">
    <location>
        <begin position="12"/>
        <end position="98"/>
    </location>
</feature>
<name>A0ABQ1I602_9ALTE</name>
<dbReference type="Gene3D" id="3.30.1380.10">
    <property type="match status" value="1"/>
</dbReference>
<evidence type="ECO:0000313" key="3">
    <source>
        <dbReference type="Proteomes" id="UP000651977"/>
    </source>
</evidence>
<reference evidence="3" key="1">
    <citation type="journal article" date="2019" name="Int. J. Syst. Evol. Microbiol.">
        <title>The Global Catalogue of Microorganisms (GCM) 10K type strain sequencing project: providing services to taxonomists for standard genome sequencing and annotation.</title>
        <authorList>
            <consortium name="The Broad Institute Genomics Platform"/>
            <consortium name="The Broad Institute Genome Sequencing Center for Infectious Disease"/>
            <person name="Wu L."/>
            <person name="Ma J."/>
        </authorList>
    </citation>
    <scope>NUCLEOTIDE SEQUENCE [LARGE SCALE GENOMIC DNA]</scope>
    <source>
        <strain evidence="3">CGMCC 1.10131</strain>
    </source>
</reference>
<evidence type="ECO:0000259" key="1">
    <source>
        <dbReference type="Pfam" id="PF08291"/>
    </source>
</evidence>
<dbReference type="InterPro" id="IPR013230">
    <property type="entry name" value="Peptidase_M15A_C"/>
</dbReference>
<comment type="caution">
    <text evidence="2">The sequence shown here is derived from an EMBL/GenBank/DDBJ whole genome shotgun (WGS) entry which is preliminary data.</text>
</comment>
<evidence type="ECO:0000313" key="2">
    <source>
        <dbReference type="EMBL" id="GGB18767.1"/>
    </source>
</evidence>
<dbReference type="InterPro" id="IPR009045">
    <property type="entry name" value="Zn_M74/Hedgehog-like"/>
</dbReference>